<reference evidence="2" key="1">
    <citation type="submission" date="2017-04" db="EMBL/GenBank/DDBJ databases">
        <title>Function of individual gut microbiota members based on whole genome sequencing of pure cultures obtained from chicken caecum.</title>
        <authorList>
            <person name="Medvecky M."/>
            <person name="Cejkova D."/>
            <person name="Polansky O."/>
            <person name="Karasova D."/>
            <person name="Kubasova T."/>
            <person name="Cizek A."/>
            <person name="Rychlik I."/>
        </authorList>
    </citation>
    <scope>NUCLEOTIDE SEQUENCE [LARGE SCALE GENOMIC DNA]</scope>
    <source>
        <strain evidence="2">An178</strain>
    </source>
</reference>
<sequence>MLLKSVIVLLIYYFWLHFHAGKCQLMQSIFPKENADKALKYRLYRHLPAYEKIIRNLVSFYA</sequence>
<comment type="caution">
    <text evidence="1">The sequence shown here is derived from an EMBL/GenBank/DDBJ whole genome shotgun (WGS) entry which is preliminary data.</text>
</comment>
<dbReference type="EMBL" id="NFKM01000005">
    <property type="protein sequence ID" value="OUP61264.1"/>
    <property type="molecule type" value="Genomic_DNA"/>
</dbReference>
<evidence type="ECO:0000313" key="2">
    <source>
        <dbReference type="Proteomes" id="UP000195447"/>
    </source>
</evidence>
<dbReference type="Proteomes" id="UP000195447">
    <property type="component" value="Unassembled WGS sequence"/>
</dbReference>
<dbReference type="AlphaFoldDB" id="A0A1Y4LXD1"/>
<proteinExistence type="predicted"/>
<evidence type="ECO:0000313" key="1">
    <source>
        <dbReference type="EMBL" id="OUP61264.1"/>
    </source>
</evidence>
<name>A0A1Y4LXD1_9FIRM</name>
<gene>
    <name evidence="1" type="ORF">B5F14_04035</name>
</gene>
<organism evidence="1 2">
    <name type="scientific">Faecalitalea cylindroides</name>
    <dbReference type="NCBI Taxonomy" id="39483"/>
    <lineage>
        <taxon>Bacteria</taxon>
        <taxon>Bacillati</taxon>
        <taxon>Bacillota</taxon>
        <taxon>Erysipelotrichia</taxon>
        <taxon>Erysipelotrichales</taxon>
        <taxon>Erysipelotrichaceae</taxon>
        <taxon>Faecalitalea</taxon>
    </lineage>
</organism>
<accession>A0A1Y4LXD1</accession>
<protein>
    <submittedName>
        <fullName evidence="1">Uncharacterized protein</fullName>
    </submittedName>
</protein>
<keyword evidence="2" id="KW-1185">Reference proteome</keyword>